<reference evidence="2 3" key="1">
    <citation type="journal article" date="2012" name="Eukaryot. Cell">
        <title>Genome sequence of the fungus Glarea lozoyensis: the first genome sequence of a species from the Helotiaceae family.</title>
        <authorList>
            <person name="Youssar L."/>
            <person name="Gruening B.A."/>
            <person name="Erxleben A."/>
            <person name="Guenther S."/>
            <person name="Huettel W."/>
        </authorList>
    </citation>
    <scope>NUCLEOTIDE SEQUENCE [LARGE SCALE GENOMIC DNA]</scope>
    <source>
        <strain evidence="3">ATCC 74030 / MF5533</strain>
    </source>
</reference>
<gene>
    <name evidence="2" type="ORF">M7I_4195</name>
</gene>
<protein>
    <submittedName>
        <fullName evidence="2">Putative Eisosome protein 1</fullName>
    </submittedName>
</protein>
<feature type="compositionally biased region" description="Basic and acidic residues" evidence="1">
    <location>
        <begin position="487"/>
        <end position="561"/>
    </location>
</feature>
<evidence type="ECO:0000256" key="1">
    <source>
        <dbReference type="SAM" id="MobiDB-lite"/>
    </source>
</evidence>
<dbReference type="Pfam" id="PF12757">
    <property type="entry name" value="Eisosome1"/>
    <property type="match status" value="1"/>
</dbReference>
<dbReference type="InterPro" id="IPR024527">
    <property type="entry name" value="Eisosome1"/>
</dbReference>
<dbReference type="PANTHER" id="PTHR28298:SF1">
    <property type="entry name" value="EISOSOME PROTEIN 1"/>
    <property type="match status" value="1"/>
</dbReference>
<feature type="region of interest" description="Disordered" evidence="1">
    <location>
        <begin position="301"/>
        <end position="338"/>
    </location>
</feature>
<dbReference type="Proteomes" id="UP000005446">
    <property type="component" value="Unassembled WGS sequence"/>
</dbReference>
<accession>H0ENJ0</accession>
<feature type="region of interest" description="Disordered" evidence="1">
    <location>
        <begin position="203"/>
        <end position="259"/>
    </location>
</feature>
<dbReference type="AlphaFoldDB" id="H0ENJ0"/>
<keyword evidence="3" id="KW-1185">Reference proteome</keyword>
<feature type="compositionally biased region" description="Low complexity" evidence="1">
    <location>
        <begin position="591"/>
        <end position="603"/>
    </location>
</feature>
<feature type="region of interest" description="Disordered" evidence="1">
    <location>
        <begin position="367"/>
        <end position="414"/>
    </location>
</feature>
<feature type="compositionally biased region" description="Basic and acidic residues" evidence="1">
    <location>
        <begin position="676"/>
        <end position="685"/>
    </location>
</feature>
<feature type="compositionally biased region" description="Polar residues" evidence="1">
    <location>
        <begin position="40"/>
        <end position="55"/>
    </location>
</feature>
<organism evidence="2 3">
    <name type="scientific">Glarea lozoyensis (strain ATCC 74030 / MF5533)</name>
    <dbReference type="NCBI Taxonomy" id="1104152"/>
    <lineage>
        <taxon>Eukaryota</taxon>
        <taxon>Fungi</taxon>
        <taxon>Dikarya</taxon>
        <taxon>Ascomycota</taxon>
        <taxon>Pezizomycotina</taxon>
        <taxon>Leotiomycetes</taxon>
        <taxon>Helotiales</taxon>
        <taxon>Helotiaceae</taxon>
        <taxon>Glarea</taxon>
    </lineage>
</organism>
<feature type="region of interest" description="Disordered" evidence="1">
    <location>
        <begin position="487"/>
        <end position="755"/>
    </location>
</feature>
<evidence type="ECO:0000313" key="2">
    <source>
        <dbReference type="EMBL" id="EHK99872.1"/>
    </source>
</evidence>
<dbReference type="OrthoDB" id="4070583at2759"/>
<feature type="compositionally biased region" description="Low complexity" evidence="1">
    <location>
        <begin position="230"/>
        <end position="243"/>
    </location>
</feature>
<evidence type="ECO:0000313" key="3">
    <source>
        <dbReference type="Proteomes" id="UP000005446"/>
    </source>
</evidence>
<feature type="compositionally biased region" description="Polar residues" evidence="1">
    <location>
        <begin position="722"/>
        <end position="732"/>
    </location>
</feature>
<feature type="compositionally biased region" description="Polar residues" evidence="1">
    <location>
        <begin position="638"/>
        <end position="650"/>
    </location>
</feature>
<feature type="compositionally biased region" description="Polar residues" evidence="1">
    <location>
        <begin position="697"/>
        <end position="715"/>
    </location>
</feature>
<dbReference type="PANTHER" id="PTHR28298">
    <property type="entry name" value="EISOSOME PROTEIN 1"/>
    <property type="match status" value="1"/>
</dbReference>
<dbReference type="HOGENOM" id="CLU_009741_0_0_1"/>
<comment type="caution">
    <text evidence="2">The sequence shown here is derived from an EMBL/GenBank/DDBJ whole genome shotgun (WGS) entry which is preliminary data.</text>
</comment>
<proteinExistence type="predicted"/>
<feature type="compositionally biased region" description="Basic and acidic residues" evidence="1">
    <location>
        <begin position="404"/>
        <end position="414"/>
    </location>
</feature>
<dbReference type="EMBL" id="AGUE01000104">
    <property type="protein sequence ID" value="EHK99872.1"/>
    <property type="molecule type" value="Genomic_DNA"/>
</dbReference>
<feature type="compositionally biased region" description="Basic and acidic residues" evidence="1">
    <location>
        <begin position="302"/>
        <end position="312"/>
    </location>
</feature>
<feature type="region of interest" description="Disordered" evidence="1">
    <location>
        <begin position="1"/>
        <end position="59"/>
    </location>
</feature>
<dbReference type="GO" id="GO:0070941">
    <property type="term" value="P:eisosome assembly"/>
    <property type="evidence" value="ECO:0007669"/>
    <property type="project" value="TreeGrafter"/>
</dbReference>
<sequence>MAQTTAVVPTGPIEDVPMGHATHSSKLEDQAAAAALYVTKPQSQTNSNSGNSFLDSDNKLSSAGAAASLKYANPQDLPSYPSTGLKKNTSAAGAAATIGWNNQKPFEHWKPDPSAPAAAAALSAKDYKMKPLWQPEQSAHGAKAALLAHKNDGKVEIWRPEATSAGSSAATQAFKKFGAGQSSPQIDYGYTALGRQGSLLAATGAMSTSRKRADSTPQPPSKLETYPDEANAVANALSAATSAHKSKRRTDALPQGGSVPFTTMSREMYTSHPPVAPEVNEMNRQNSLHASAVAMAQQMYKVQEKQAEDKRNSHSHSGAVAAHGRKSSTSTSTDEAPAMRFNNLQEAAQKLAQERLAKLHDEHAQNREYRDYYGSSKQPSSRLSIRGRARRRASSDGGLDEDLDEKKRKEDREKLIAAAQHTGKVAPSLLNEWEIKAHAAAQAKSDNRMENHGKIHIGGGKFINQSAVDLVASKNVQPVLDEINEKAEEKRLREAELKADEEKARLDAAKKKEKEREEKEINRKLKQHDKEEEKARKAEEKAARDEEKRLAKEKRNSHKVEAAVVNDSKQDADTARASEVVESPVEHEATESSPTTAAASAPRQPSPAPVTDRPAAIRTSMEDQASLRMRENADAANPNDSTPLSPQSPTKDGGKVKSWLKNRFSRGSSKAQKPADYPEKKEPEKSSSFIGGAALTGASTKNASNVSLGARSSSIRDVALASSASKTKSQESLGLATESAKDRPASRGDTVSTLH</sequence>
<dbReference type="InParanoid" id="H0ENJ0"/>
<name>H0ENJ0_GLAL7</name>